<name>A5DQX4_PICGU</name>
<evidence type="ECO:0000256" key="1">
    <source>
        <dbReference type="ARBA" id="ARBA00022614"/>
    </source>
</evidence>
<keyword evidence="1" id="KW-0433">Leucine-rich repeat</keyword>
<gene>
    <name evidence="3" type="ORF">PGUG_05675</name>
</gene>
<protein>
    <recommendedName>
        <fullName evidence="5">L domain-like protein</fullName>
    </recommendedName>
</protein>
<proteinExistence type="predicted"/>
<dbReference type="PANTHER" id="PTHR45712:SF22">
    <property type="entry name" value="INSULIN-LIKE GROWTH FACTOR-BINDING PROTEIN COMPLEX ACID LABILE SUBUNIT"/>
    <property type="match status" value="1"/>
</dbReference>
<dbReference type="EMBL" id="CH408161">
    <property type="protein sequence ID" value="EDK41577.2"/>
    <property type="molecule type" value="Genomic_DNA"/>
</dbReference>
<dbReference type="Gene3D" id="3.80.10.10">
    <property type="entry name" value="Ribonuclease Inhibitor"/>
    <property type="match status" value="2"/>
</dbReference>
<dbReference type="Proteomes" id="UP000001997">
    <property type="component" value="Unassembled WGS sequence"/>
</dbReference>
<keyword evidence="4" id="KW-1185">Reference proteome</keyword>
<sequence>MIPTSLRTLNFRYVYTPWSDDRDKSYDLTAFTNMTSLTMVSPPRSTDPLKLPPNLLKLSISCTQLHNRISFPPGIVDLELSYCGTMSTDGWLLPARLKRLSLHHNELSSFNAVLHCCEYLSLEGNPLQELEIEAPVLEHIDLSYTLLTSIPKLPDSLQALIIRSESLKLSPMSILPSSLKLLDLAGTECVALPDLTFPSSLEELYLCEIYLLQMSGVKFAKGSKLKELSMSSCDLKTIDDRMIELPLGLKSLGLHSNLLKNIDKLTIPQTVTSLELEFNNFGSLKVKSYIETLNLRDNYRLSRSTIPKKSELKFLDVDQTSIRKFSFDIIGAKRLTQLRSDSTVEEIDFSEMPTNFQILEYHRRRVIEGLHNYPNTNIWRPLR</sequence>
<dbReference type="InterPro" id="IPR032675">
    <property type="entry name" value="LRR_dom_sf"/>
</dbReference>
<keyword evidence="2" id="KW-0677">Repeat</keyword>
<dbReference type="RefSeq" id="XP_001482655.2">
    <property type="nucleotide sequence ID" value="XM_001482605.1"/>
</dbReference>
<reference evidence="3 4" key="1">
    <citation type="journal article" date="2009" name="Nature">
        <title>Evolution of pathogenicity and sexual reproduction in eight Candida genomes.</title>
        <authorList>
            <person name="Butler G."/>
            <person name="Rasmussen M.D."/>
            <person name="Lin M.F."/>
            <person name="Santos M.A."/>
            <person name="Sakthikumar S."/>
            <person name="Munro C.A."/>
            <person name="Rheinbay E."/>
            <person name="Grabherr M."/>
            <person name="Forche A."/>
            <person name="Reedy J.L."/>
            <person name="Agrafioti I."/>
            <person name="Arnaud M.B."/>
            <person name="Bates S."/>
            <person name="Brown A.J."/>
            <person name="Brunke S."/>
            <person name="Costanzo M.C."/>
            <person name="Fitzpatrick D.A."/>
            <person name="de Groot P.W."/>
            <person name="Harris D."/>
            <person name="Hoyer L.L."/>
            <person name="Hube B."/>
            <person name="Klis F.M."/>
            <person name="Kodira C."/>
            <person name="Lennard N."/>
            <person name="Logue M.E."/>
            <person name="Martin R."/>
            <person name="Neiman A.M."/>
            <person name="Nikolaou E."/>
            <person name="Quail M.A."/>
            <person name="Quinn J."/>
            <person name="Santos M.C."/>
            <person name="Schmitzberger F.F."/>
            <person name="Sherlock G."/>
            <person name="Shah P."/>
            <person name="Silverstein K.A."/>
            <person name="Skrzypek M.S."/>
            <person name="Soll D."/>
            <person name="Staggs R."/>
            <person name="Stansfield I."/>
            <person name="Stumpf M.P."/>
            <person name="Sudbery P.E."/>
            <person name="Srikantha T."/>
            <person name="Zeng Q."/>
            <person name="Berman J."/>
            <person name="Berriman M."/>
            <person name="Heitman J."/>
            <person name="Gow N.A."/>
            <person name="Lorenz M.C."/>
            <person name="Birren B.W."/>
            <person name="Kellis M."/>
            <person name="Cuomo C.A."/>
        </authorList>
    </citation>
    <scope>NUCLEOTIDE SEQUENCE [LARGE SCALE GENOMIC DNA]</scope>
    <source>
        <strain evidence="4">ATCC 6260 / CBS 566 / DSM 6381 / JCM 1539 / NBRC 10279 / NRRL Y-324</strain>
    </source>
</reference>
<dbReference type="OrthoDB" id="4073735at2759"/>
<evidence type="ECO:0000313" key="3">
    <source>
        <dbReference type="EMBL" id="EDK41577.2"/>
    </source>
</evidence>
<dbReference type="GeneID" id="5124100"/>
<dbReference type="AlphaFoldDB" id="A5DQX4"/>
<dbReference type="InParanoid" id="A5DQX4"/>
<organism evidence="3 4">
    <name type="scientific">Meyerozyma guilliermondii (strain ATCC 6260 / CBS 566 / DSM 6381 / JCM 1539 / NBRC 10279 / NRRL Y-324)</name>
    <name type="common">Yeast</name>
    <name type="synonym">Candida guilliermondii</name>
    <dbReference type="NCBI Taxonomy" id="294746"/>
    <lineage>
        <taxon>Eukaryota</taxon>
        <taxon>Fungi</taxon>
        <taxon>Dikarya</taxon>
        <taxon>Ascomycota</taxon>
        <taxon>Saccharomycotina</taxon>
        <taxon>Pichiomycetes</taxon>
        <taxon>Debaryomycetaceae</taxon>
        <taxon>Meyerozyma</taxon>
    </lineage>
</organism>
<dbReference type="KEGG" id="pgu:PGUG_05675"/>
<evidence type="ECO:0000256" key="2">
    <source>
        <dbReference type="ARBA" id="ARBA00022737"/>
    </source>
</evidence>
<dbReference type="VEuPathDB" id="FungiDB:PGUG_05675"/>
<dbReference type="InterPro" id="IPR050333">
    <property type="entry name" value="SLRP"/>
</dbReference>
<dbReference type="PANTHER" id="PTHR45712">
    <property type="entry name" value="AGAP008170-PA"/>
    <property type="match status" value="1"/>
</dbReference>
<dbReference type="SUPFAM" id="SSF52058">
    <property type="entry name" value="L domain-like"/>
    <property type="match status" value="1"/>
</dbReference>
<evidence type="ECO:0008006" key="5">
    <source>
        <dbReference type="Google" id="ProtNLM"/>
    </source>
</evidence>
<evidence type="ECO:0000313" key="4">
    <source>
        <dbReference type="Proteomes" id="UP000001997"/>
    </source>
</evidence>
<dbReference type="HOGENOM" id="CLU_641092_0_0_1"/>
<accession>A5DQX4</accession>